<dbReference type="EMBL" id="MU394289">
    <property type="protein sequence ID" value="KAI6090822.1"/>
    <property type="molecule type" value="Genomic_DNA"/>
</dbReference>
<protein>
    <submittedName>
        <fullName evidence="1">HET-domain-containing protein</fullName>
    </submittedName>
</protein>
<evidence type="ECO:0000313" key="2">
    <source>
        <dbReference type="Proteomes" id="UP001497680"/>
    </source>
</evidence>
<accession>A0ACC0DEQ4</accession>
<reference evidence="1 2" key="1">
    <citation type="journal article" date="2022" name="New Phytol.">
        <title>Ecological generalism drives hyperdiversity of secondary metabolite gene clusters in xylarialean endophytes.</title>
        <authorList>
            <person name="Franco M.E.E."/>
            <person name="Wisecaver J.H."/>
            <person name="Arnold A.E."/>
            <person name="Ju Y.M."/>
            <person name="Slot J.C."/>
            <person name="Ahrendt S."/>
            <person name="Moore L.P."/>
            <person name="Eastman K.E."/>
            <person name="Scott K."/>
            <person name="Konkel Z."/>
            <person name="Mondo S.J."/>
            <person name="Kuo A."/>
            <person name="Hayes R.D."/>
            <person name="Haridas S."/>
            <person name="Andreopoulos B."/>
            <person name="Riley R."/>
            <person name="LaButti K."/>
            <person name="Pangilinan J."/>
            <person name="Lipzen A."/>
            <person name="Amirebrahimi M."/>
            <person name="Yan J."/>
            <person name="Adam C."/>
            <person name="Keymanesh K."/>
            <person name="Ng V."/>
            <person name="Louie K."/>
            <person name="Northen T."/>
            <person name="Drula E."/>
            <person name="Henrissat B."/>
            <person name="Hsieh H.M."/>
            <person name="Youens-Clark K."/>
            <person name="Lutzoni F."/>
            <person name="Miadlikowska J."/>
            <person name="Eastwood D.C."/>
            <person name="Hamelin R.C."/>
            <person name="Grigoriev I.V."/>
            <person name="U'Ren J.M."/>
        </authorList>
    </citation>
    <scope>NUCLEOTIDE SEQUENCE [LARGE SCALE GENOMIC DNA]</scope>
    <source>
        <strain evidence="1 2">ER1909</strain>
    </source>
</reference>
<gene>
    <name evidence="1" type="ORF">F4821DRAFT_274361</name>
</gene>
<keyword evidence="2" id="KW-1185">Reference proteome</keyword>
<organism evidence="1 2">
    <name type="scientific">Hypoxylon rubiginosum</name>
    <dbReference type="NCBI Taxonomy" id="110542"/>
    <lineage>
        <taxon>Eukaryota</taxon>
        <taxon>Fungi</taxon>
        <taxon>Dikarya</taxon>
        <taxon>Ascomycota</taxon>
        <taxon>Pezizomycotina</taxon>
        <taxon>Sordariomycetes</taxon>
        <taxon>Xylariomycetidae</taxon>
        <taxon>Xylariales</taxon>
        <taxon>Hypoxylaceae</taxon>
        <taxon>Hypoxylon</taxon>
    </lineage>
</organism>
<sequence length="795" mass="92074">MHRTYSYTDFCPLGNLSEDIRVLEIIDSNSDGIECNLVQNPRGKPYATLSWCWGTPDPEDKTTIRIIHQNLPYEFPVPKNLKSAMRMLRHHKQLRVWIDFICINQSNTDEKNYQVPMMFQIYGQAERVYVWLGEEDEGSRMAMEFIENRVLNLRDFDRLIRDEKAVQEWKALSALMKRQWFSRRWIVQEIAIAQSATLLCGKHKVEWKDLADAISLFNEVEKSTRKISEVMKLDRELGHIPDFFGDVSELSATKLVEETKNLFRKLGGEDREPQFNLEYLVSKLTTFESSQPRDAIYALVAIARDTRPVTTRLEKEAVRSWTYPEYIKEKLIGQLARKNVSKPYHVDYNLPLSDVYTQFVRWAIDKSEKSRALDIICRPWAPELAPSDYPRESHFHYRIKTKDDKRPQGEGIDTLPSWIPTVGRAAFGMDGTGQKMTRKNADSLVGLPPRRIYRAAGTRVLTDNFRMEDGITRYSQDEDLNGLHYHSMFVEGFILDNVKQLYYPSQQGNIPKDWLRSAKDQNGQLSDEFWRTIVVDRSPSGDNAPRYYPRLVDHALKQGVRGDSLNTKDLVNWGNCTIVGEVLRRVQSSIWNRRLVRTEGQRFGLAPELADREDLICILYGCSVPVLLRKFTKTPEEVAEEERQRQEKKEKLKQKRMAEAAKKIWQVWRDISARRKEKQPNPPKQPEPSKQTDSPRQTRNLGKRSRASEGSGSLRKKQKQAKASNSAPGPASRQHPGNQGEPPSAKLDTERKPIKVKVESDPNVYYQLIGECYIDGMMNGEALMRSHRSMLFEIR</sequence>
<proteinExistence type="predicted"/>
<dbReference type="Proteomes" id="UP001497680">
    <property type="component" value="Unassembled WGS sequence"/>
</dbReference>
<name>A0ACC0DEQ4_9PEZI</name>
<evidence type="ECO:0000313" key="1">
    <source>
        <dbReference type="EMBL" id="KAI6090822.1"/>
    </source>
</evidence>
<comment type="caution">
    <text evidence="1">The sequence shown here is derived from an EMBL/GenBank/DDBJ whole genome shotgun (WGS) entry which is preliminary data.</text>
</comment>